<reference evidence="1 2" key="1">
    <citation type="submission" date="2015-07" db="EMBL/GenBank/DDBJ databases">
        <authorList>
            <person name="Voget S."/>
            <person name="Dogs M."/>
            <person name="Brinkhoff T.H."/>
            <person name="Daniel R."/>
        </authorList>
    </citation>
    <scope>NUCLEOTIDE SEQUENCE [LARGE SCALE GENOMIC DNA]</scope>
    <source>
        <strain evidence="1 2">B14</strain>
    </source>
</reference>
<evidence type="ECO:0000313" key="1">
    <source>
        <dbReference type="EMBL" id="WVX49759.1"/>
    </source>
</evidence>
<name>A0ABZ2BUR4_9RHOB</name>
<dbReference type="EMBL" id="CP143423">
    <property type="protein sequence ID" value="WVX49759.1"/>
    <property type="molecule type" value="Genomic_DNA"/>
</dbReference>
<keyword evidence="2" id="KW-1185">Reference proteome</keyword>
<evidence type="ECO:0000313" key="2">
    <source>
        <dbReference type="Proteomes" id="UP001318682"/>
    </source>
</evidence>
<dbReference type="Proteomes" id="UP001318682">
    <property type="component" value="Chromosome"/>
</dbReference>
<gene>
    <name evidence="1" type="ORF">ROLI_028540</name>
</gene>
<protein>
    <submittedName>
        <fullName evidence="1">Uncharacterized protein</fullName>
    </submittedName>
</protein>
<sequence length="44" mass="5051">MKMGIEARYNLMRVFDRHLGNNGFPTAWASRDMALQCPVSKSIH</sequence>
<accession>A0ABZ2BUR4</accession>
<proteinExistence type="predicted"/>
<organism evidence="1 2">
    <name type="scientific">Roseobacter fucihabitans</name>
    <dbReference type="NCBI Taxonomy" id="1537242"/>
    <lineage>
        <taxon>Bacteria</taxon>
        <taxon>Pseudomonadati</taxon>
        <taxon>Pseudomonadota</taxon>
        <taxon>Alphaproteobacteria</taxon>
        <taxon>Rhodobacterales</taxon>
        <taxon>Roseobacteraceae</taxon>
        <taxon>Roseobacter</taxon>
    </lineage>
</organism>
<reference evidence="2" key="2">
    <citation type="submission" date="2024-01" db="EMBL/GenBank/DDBJ databases">
        <title>Roseobacter fucihabitans sp. nov., isolated from the brown alga Fucus spiralis.</title>
        <authorList>
            <person name="Hahnke S."/>
            <person name="Berger M."/>
            <person name="Schlingloff A."/>
            <person name="Athale I."/>
            <person name="Neumann-Schaal M."/>
            <person name="Adenaya A."/>
            <person name="Poehlein A."/>
            <person name="Daniel R."/>
            <person name="Pertersen J."/>
            <person name="Brinkhoff T."/>
        </authorList>
    </citation>
    <scope>NUCLEOTIDE SEQUENCE [LARGE SCALE GENOMIC DNA]</scope>
    <source>
        <strain evidence="2">B14</strain>
    </source>
</reference>